<accession>A0A9W8B8U4</accession>
<dbReference type="Proteomes" id="UP001151582">
    <property type="component" value="Unassembled WGS sequence"/>
</dbReference>
<feature type="region of interest" description="Disordered" evidence="1">
    <location>
        <begin position="57"/>
        <end position="76"/>
    </location>
</feature>
<keyword evidence="3" id="KW-1185">Reference proteome</keyword>
<reference evidence="2" key="1">
    <citation type="submission" date="2022-07" db="EMBL/GenBank/DDBJ databases">
        <title>Phylogenomic reconstructions and comparative analyses of Kickxellomycotina fungi.</title>
        <authorList>
            <person name="Reynolds N.K."/>
            <person name="Stajich J.E."/>
            <person name="Barry K."/>
            <person name="Grigoriev I.V."/>
            <person name="Crous P."/>
            <person name="Smith M.E."/>
        </authorList>
    </citation>
    <scope>NUCLEOTIDE SEQUENCE</scope>
    <source>
        <strain evidence="2">RSA 567</strain>
    </source>
</reference>
<comment type="caution">
    <text evidence="2">The sequence shown here is derived from an EMBL/GenBank/DDBJ whole genome shotgun (WGS) entry which is preliminary data.</text>
</comment>
<name>A0A9W8B8U4_9FUNG</name>
<evidence type="ECO:0000313" key="3">
    <source>
        <dbReference type="Proteomes" id="UP001151582"/>
    </source>
</evidence>
<sequence length="76" mass="8809">MCNRTSVYHLCGHKVDVVHACDVKGCEDEICLVDFSDIRCSECLAIPVRERSPLPPELAEEQRRNNADKLWPYYDR</sequence>
<protein>
    <submittedName>
        <fullName evidence="2">Uncharacterized protein</fullName>
    </submittedName>
</protein>
<evidence type="ECO:0000313" key="2">
    <source>
        <dbReference type="EMBL" id="KAJ1985295.1"/>
    </source>
</evidence>
<gene>
    <name evidence="2" type="ORF">H4R34_000116</name>
</gene>
<dbReference type="EMBL" id="JANBQB010000002">
    <property type="protein sequence ID" value="KAJ1985295.1"/>
    <property type="molecule type" value="Genomic_DNA"/>
</dbReference>
<evidence type="ECO:0000256" key="1">
    <source>
        <dbReference type="SAM" id="MobiDB-lite"/>
    </source>
</evidence>
<organism evidence="2 3">
    <name type="scientific">Dimargaris verticillata</name>
    <dbReference type="NCBI Taxonomy" id="2761393"/>
    <lineage>
        <taxon>Eukaryota</taxon>
        <taxon>Fungi</taxon>
        <taxon>Fungi incertae sedis</taxon>
        <taxon>Zoopagomycota</taxon>
        <taxon>Kickxellomycotina</taxon>
        <taxon>Dimargaritomycetes</taxon>
        <taxon>Dimargaritales</taxon>
        <taxon>Dimargaritaceae</taxon>
        <taxon>Dimargaris</taxon>
    </lineage>
</organism>
<proteinExistence type="predicted"/>
<dbReference type="AlphaFoldDB" id="A0A9W8B8U4"/>